<dbReference type="STRING" id="1397694.GCA_000702585_02520"/>
<feature type="region of interest" description="Disordered" evidence="6">
    <location>
        <begin position="28"/>
        <end position="47"/>
    </location>
</feature>
<dbReference type="Gene3D" id="3.10.105.10">
    <property type="entry name" value="Dipeptide-binding Protein, Domain 3"/>
    <property type="match status" value="1"/>
</dbReference>
<name>A0A377FVS9_9BACL</name>
<feature type="chain" id="PRO_5039669697" evidence="7">
    <location>
        <begin position="23"/>
        <end position="555"/>
    </location>
</feature>
<comment type="subcellular location">
    <subcellularLocation>
        <location evidence="1">Cell envelope</location>
    </subcellularLocation>
</comment>
<dbReference type="EMBL" id="UGGP01000001">
    <property type="protein sequence ID" value="STO08654.1"/>
    <property type="molecule type" value="Genomic_DNA"/>
</dbReference>
<keyword evidence="4 7" id="KW-0732">Signal</keyword>
<evidence type="ECO:0000256" key="2">
    <source>
        <dbReference type="ARBA" id="ARBA00005695"/>
    </source>
</evidence>
<organism evidence="9 10">
    <name type="scientific">Exiguobacterium aurantiacum</name>
    <dbReference type="NCBI Taxonomy" id="33987"/>
    <lineage>
        <taxon>Bacteria</taxon>
        <taxon>Bacillati</taxon>
        <taxon>Bacillota</taxon>
        <taxon>Bacilli</taxon>
        <taxon>Bacillales</taxon>
        <taxon>Bacillales Family XII. Incertae Sedis</taxon>
        <taxon>Exiguobacterium</taxon>
    </lineage>
</organism>
<dbReference type="SUPFAM" id="SSF53850">
    <property type="entry name" value="Periplasmic binding protein-like II"/>
    <property type="match status" value="1"/>
</dbReference>
<dbReference type="FunFam" id="3.90.76.10:FF:000001">
    <property type="entry name" value="Oligopeptide ABC transporter substrate-binding protein"/>
    <property type="match status" value="1"/>
</dbReference>
<evidence type="ECO:0000256" key="7">
    <source>
        <dbReference type="SAM" id="SignalP"/>
    </source>
</evidence>
<dbReference type="PROSITE" id="PS51257">
    <property type="entry name" value="PROKAR_LIPOPROTEIN"/>
    <property type="match status" value="1"/>
</dbReference>
<protein>
    <submittedName>
        <fullName evidence="9">Stage 0 sporulation protein KA</fullName>
    </submittedName>
</protein>
<keyword evidence="5" id="KW-0571">Peptide transport</keyword>
<reference evidence="9 10" key="1">
    <citation type="submission" date="2018-06" db="EMBL/GenBank/DDBJ databases">
        <authorList>
            <consortium name="Pathogen Informatics"/>
            <person name="Doyle S."/>
        </authorList>
    </citation>
    <scope>NUCLEOTIDE SEQUENCE [LARGE SCALE GENOMIC DNA]</scope>
    <source>
        <strain evidence="9 10">NCTC13163</strain>
    </source>
</reference>
<dbReference type="InterPro" id="IPR030678">
    <property type="entry name" value="Peptide/Ni-bd"/>
</dbReference>
<dbReference type="Proteomes" id="UP000254060">
    <property type="component" value="Unassembled WGS sequence"/>
</dbReference>
<evidence type="ECO:0000256" key="3">
    <source>
        <dbReference type="ARBA" id="ARBA00022448"/>
    </source>
</evidence>
<keyword evidence="3" id="KW-0813">Transport</keyword>
<dbReference type="CDD" id="cd08504">
    <property type="entry name" value="PBP2_OppA"/>
    <property type="match status" value="1"/>
</dbReference>
<dbReference type="OrthoDB" id="9801912at2"/>
<accession>A0A377FVS9</accession>
<dbReference type="PANTHER" id="PTHR30290">
    <property type="entry name" value="PERIPLASMIC BINDING COMPONENT OF ABC TRANSPORTER"/>
    <property type="match status" value="1"/>
</dbReference>
<dbReference type="PIRSF" id="PIRSF002741">
    <property type="entry name" value="MppA"/>
    <property type="match status" value="1"/>
</dbReference>
<evidence type="ECO:0000256" key="1">
    <source>
        <dbReference type="ARBA" id="ARBA00004196"/>
    </source>
</evidence>
<dbReference type="FunFam" id="3.10.105.10:FF:000001">
    <property type="entry name" value="Oligopeptide ABC transporter, oligopeptide-binding protein"/>
    <property type="match status" value="1"/>
</dbReference>
<feature type="compositionally biased region" description="Low complexity" evidence="6">
    <location>
        <begin position="28"/>
        <end position="37"/>
    </location>
</feature>
<sequence>MNKKKGFALATSVTLISSAFLAACSGGEDTTNNETGSNGSGSEGTPDEAQVLNLLEGSDIPSLNPTLATDSVSFNVLNNVMEGLYRMDDEDNPTEGVAESHEVSEDGLTYTFKIREGVTWSNGEPVTANDFEYGWKEVLNPDNGSQYAYVMSIIEGAEAYNLGEGERDAVGVTAVDDQTLEVKLTAPADYFLGLTSFGVFMPKLESFDQEQGENLGTSAETTLYNGPFKLESWEREQGWKMVKNEEYWDAEAVKLDEINFRVVKEVQTGVNLYENGDVDRTGLTSELVAQFQDSEDFSTVVEPTLFYLQFNSAVEALDNQNIRNAIDRAYDKAAISETLLANGSIPANYLVPKDFVTGPDGNDFRDINGDIGGYDPEEAKQLWEAGLEELGTDTVELEFLNYDSETAKQIGEFIKGELEKNLEGMTVTIKQQPFNNKLDLESKGEFEMSFAGWGPDYQDPMTFVDLFVTDGPYNRGKWSNEEFDALIESAKTSTDAEQRWADLAAAEKIVLEESAISPVYQRGSARLTKPYVKDIVEHAFGADYSYKWAFIEGKE</sequence>
<dbReference type="AlphaFoldDB" id="A0A377FVS9"/>
<dbReference type="InterPro" id="IPR000914">
    <property type="entry name" value="SBP_5_dom"/>
</dbReference>
<dbReference type="GO" id="GO:0030288">
    <property type="term" value="C:outer membrane-bounded periplasmic space"/>
    <property type="evidence" value="ECO:0007669"/>
    <property type="project" value="UniProtKB-ARBA"/>
</dbReference>
<dbReference type="GO" id="GO:1904680">
    <property type="term" value="F:peptide transmembrane transporter activity"/>
    <property type="evidence" value="ECO:0007669"/>
    <property type="project" value="TreeGrafter"/>
</dbReference>
<dbReference type="Gene3D" id="3.90.76.10">
    <property type="entry name" value="Dipeptide-binding Protein, Domain 1"/>
    <property type="match status" value="1"/>
</dbReference>
<dbReference type="Gene3D" id="3.40.190.10">
    <property type="entry name" value="Periplasmic binding protein-like II"/>
    <property type="match status" value="1"/>
</dbReference>
<dbReference type="InterPro" id="IPR039424">
    <property type="entry name" value="SBP_5"/>
</dbReference>
<evidence type="ECO:0000313" key="9">
    <source>
        <dbReference type="EMBL" id="STO08654.1"/>
    </source>
</evidence>
<evidence type="ECO:0000256" key="5">
    <source>
        <dbReference type="ARBA" id="ARBA00022856"/>
    </source>
</evidence>
<gene>
    <name evidence="9" type="primary">oppA_2</name>
    <name evidence="9" type="ORF">NCTC13163_02028</name>
</gene>
<evidence type="ECO:0000259" key="8">
    <source>
        <dbReference type="Pfam" id="PF00496"/>
    </source>
</evidence>
<dbReference type="GO" id="GO:0043190">
    <property type="term" value="C:ATP-binding cassette (ABC) transporter complex"/>
    <property type="evidence" value="ECO:0007669"/>
    <property type="project" value="InterPro"/>
</dbReference>
<evidence type="ECO:0000313" key="10">
    <source>
        <dbReference type="Proteomes" id="UP000254060"/>
    </source>
</evidence>
<comment type="similarity">
    <text evidence="2">Belongs to the bacterial solute-binding protein 5 family.</text>
</comment>
<feature type="signal peptide" evidence="7">
    <location>
        <begin position="1"/>
        <end position="22"/>
    </location>
</feature>
<dbReference type="PANTHER" id="PTHR30290:SF10">
    <property type="entry name" value="PERIPLASMIC OLIGOPEPTIDE-BINDING PROTEIN-RELATED"/>
    <property type="match status" value="1"/>
</dbReference>
<keyword evidence="5" id="KW-0653">Protein transport</keyword>
<feature type="domain" description="Solute-binding protein family 5" evidence="8">
    <location>
        <begin position="93"/>
        <end position="473"/>
    </location>
</feature>
<dbReference type="Pfam" id="PF00496">
    <property type="entry name" value="SBP_bac_5"/>
    <property type="match status" value="1"/>
</dbReference>
<dbReference type="GO" id="GO:0015833">
    <property type="term" value="P:peptide transport"/>
    <property type="evidence" value="ECO:0007669"/>
    <property type="project" value="UniProtKB-KW"/>
</dbReference>
<evidence type="ECO:0000256" key="4">
    <source>
        <dbReference type="ARBA" id="ARBA00022729"/>
    </source>
</evidence>
<evidence type="ECO:0000256" key="6">
    <source>
        <dbReference type="SAM" id="MobiDB-lite"/>
    </source>
</evidence>
<proteinExistence type="inferred from homology"/>
<dbReference type="RefSeq" id="WP_029335556.1">
    <property type="nucleotide sequence ID" value="NZ_UGGP01000001.1"/>
</dbReference>